<name>A0A9I9DWW5_CUCME</name>
<sequence>MMSLRLGSLQLLSNPNTNLHNMKIFHINPLMQTFSSPTTK</sequence>
<reference evidence="1" key="1">
    <citation type="submission" date="2023-03" db="UniProtKB">
        <authorList>
            <consortium name="EnsemblPlants"/>
        </authorList>
    </citation>
    <scope>IDENTIFICATION</scope>
</reference>
<evidence type="ECO:0000313" key="1">
    <source>
        <dbReference type="EnsemblPlants" id="MELO3C024825.2.1"/>
    </source>
</evidence>
<accession>A0A9I9DWW5</accession>
<organism evidence="1">
    <name type="scientific">Cucumis melo</name>
    <name type="common">Muskmelon</name>
    <dbReference type="NCBI Taxonomy" id="3656"/>
    <lineage>
        <taxon>Eukaryota</taxon>
        <taxon>Viridiplantae</taxon>
        <taxon>Streptophyta</taxon>
        <taxon>Embryophyta</taxon>
        <taxon>Tracheophyta</taxon>
        <taxon>Spermatophyta</taxon>
        <taxon>Magnoliopsida</taxon>
        <taxon>eudicotyledons</taxon>
        <taxon>Gunneridae</taxon>
        <taxon>Pentapetalae</taxon>
        <taxon>rosids</taxon>
        <taxon>fabids</taxon>
        <taxon>Cucurbitales</taxon>
        <taxon>Cucurbitaceae</taxon>
        <taxon>Benincaseae</taxon>
        <taxon>Cucumis</taxon>
    </lineage>
</organism>
<dbReference type="EnsemblPlants" id="MELO3C027936.2.1">
    <property type="protein sequence ID" value="MELO3C027936.2.1"/>
    <property type="gene ID" value="MELO3C027936.2"/>
</dbReference>
<dbReference type="EnsemblPlants" id="MELO3C024825.2.1">
    <property type="protein sequence ID" value="MELO3C024825.2.1"/>
    <property type="gene ID" value="MELO3C024825.2"/>
</dbReference>
<protein>
    <submittedName>
        <fullName evidence="1">Uncharacterized protein</fullName>
    </submittedName>
</protein>
<dbReference type="AlphaFoldDB" id="A0A9I9DWW5"/>
<proteinExistence type="predicted"/>
<dbReference type="Gramene" id="MELO3C027936.2.1">
    <property type="protein sequence ID" value="MELO3C027936.2.1"/>
    <property type="gene ID" value="MELO3C027936.2"/>
</dbReference>
<dbReference type="Gramene" id="MELO3C024825.2.1">
    <property type="protein sequence ID" value="MELO3C024825.2.1"/>
    <property type="gene ID" value="MELO3C024825.2"/>
</dbReference>